<comment type="subcellular location">
    <subcellularLocation>
        <location evidence="1">Cell membrane</location>
        <topology evidence="1">Multi-pass membrane protein</topology>
    </subcellularLocation>
</comment>
<dbReference type="Gene3D" id="1.10.287.950">
    <property type="entry name" value="Methyl-accepting chemotaxis protein"/>
    <property type="match status" value="1"/>
</dbReference>
<keyword evidence="4 10" id="KW-0812">Transmembrane</keyword>
<accession>A0A0B3C216</accession>
<comment type="similarity">
    <text evidence="8">Belongs to the methyl-accepting chemotaxis (MCP) protein family.</text>
</comment>
<keyword evidence="3" id="KW-0488">Methylation</keyword>
<dbReference type="SMART" id="SM00283">
    <property type="entry name" value="MA"/>
    <property type="match status" value="1"/>
</dbReference>
<gene>
    <name evidence="13" type="ORF">PT85_05775</name>
    <name evidence="14" type="ORF">SAMN05421672_10747</name>
</gene>
<dbReference type="CDD" id="cd06225">
    <property type="entry name" value="HAMP"/>
    <property type="match status" value="1"/>
</dbReference>
<feature type="transmembrane region" description="Helical" evidence="10">
    <location>
        <begin position="189"/>
        <end position="209"/>
    </location>
</feature>
<dbReference type="InterPro" id="IPR003660">
    <property type="entry name" value="HAMP_dom"/>
</dbReference>
<dbReference type="Pfam" id="PF12729">
    <property type="entry name" value="4HB_MCP_1"/>
    <property type="match status" value="1"/>
</dbReference>
<evidence type="ECO:0000256" key="4">
    <source>
        <dbReference type="ARBA" id="ARBA00022692"/>
    </source>
</evidence>
<dbReference type="PANTHER" id="PTHR32089:SF112">
    <property type="entry name" value="LYSOZYME-LIKE PROTEIN-RELATED"/>
    <property type="match status" value="1"/>
</dbReference>
<evidence type="ECO:0000256" key="6">
    <source>
        <dbReference type="ARBA" id="ARBA00023136"/>
    </source>
</evidence>
<dbReference type="Pfam" id="PF00672">
    <property type="entry name" value="HAMP"/>
    <property type="match status" value="1"/>
</dbReference>
<dbReference type="EMBL" id="FTMC01000007">
    <property type="protein sequence ID" value="SIQ51274.1"/>
    <property type="molecule type" value="Genomic_DNA"/>
</dbReference>
<sequence>MLQNWTIRTRLLLLVGMMLLGTLITGVVSLVAQQRSLVGLNSMYLDRVVPLRELKVVSDMYAVQIVDAAQKANLGLMSYEQALGDVDKALADIDRAWKRYLGTFLLEDEQQLVARIEPMMQDLRAPLSNLREILRSKNSFDLQQFVDTELYGRIDPISAAINALMDVQLQASRAVYDESVARYETNQRITIGVIVVLLALGAGLAALLLRSIMGPLDTLKQAAGRVAEGDLTQPLNPVGRDEITEVQRSVQQMQQNLRDTLQRIQGSATQLASAAEELHAVTDDTARGITRQNDEVQQAATAVTEMSTAVDEVAGNATRTSTASGEVEREARDGLRQVAATRESIDQLGGKLGQTAATVERLAAEAESIGQVLVVIQGIADQTNLLALNAAIEAARAGEAGRGFAVVADEVRSLAQRTHSSTQEIERMIGAIQTATQAAVREMHESSEVATHSQGMAGRADQALGRIAERISQINEMNLVIASAAEEQAQVAREVDRNLVTIRDIAQQSAAGAQQTSAASDELARLATDLNRLTSRFQL</sequence>
<dbReference type="InterPro" id="IPR004089">
    <property type="entry name" value="MCPsignal_dom"/>
</dbReference>
<evidence type="ECO:0000259" key="12">
    <source>
        <dbReference type="PROSITE" id="PS50885"/>
    </source>
</evidence>
<dbReference type="CDD" id="cd11386">
    <property type="entry name" value="MCP_signal"/>
    <property type="match status" value="1"/>
</dbReference>
<reference evidence="14 16" key="2">
    <citation type="submission" date="2017-01" db="EMBL/GenBank/DDBJ databases">
        <authorList>
            <person name="Mah S.A."/>
            <person name="Swanson W.J."/>
            <person name="Moy G.W."/>
            <person name="Vacquier V.D."/>
        </authorList>
    </citation>
    <scope>NUCLEOTIDE SEQUENCE [LARGE SCALE GENOMIC DNA]</scope>
    <source>
        <strain evidence="14 16">ATCC 29606</strain>
    </source>
</reference>
<dbReference type="GO" id="GO:0004888">
    <property type="term" value="F:transmembrane signaling receptor activity"/>
    <property type="evidence" value="ECO:0007669"/>
    <property type="project" value="InterPro"/>
</dbReference>
<evidence type="ECO:0000256" key="3">
    <source>
        <dbReference type="ARBA" id="ARBA00022481"/>
    </source>
</evidence>
<evidence type="ECO:0000259" key="11">
    <source>
        <dbReference type="PROSITE" id="PS50111"/>
    </source>
</evidence>
<keyword evidence="5 10" id="KW-1133">Transmembrane helix</keyword>
<dbReference type="FunFam" id="1.10.287.950:FF:000001">
    <property type="entry name" value="Methyl-accepting chemotaxis sensory transducer"/>
    <property type="match status" value="1"/>
</dbReference>
<protein>
    <submittedName>
        <fullName evidence="13 14">Chemotaxis protein</fullName>
    </submittedName>
</protein>
<dbReference type="PANTHER" id="PTHR32089">
    <property type="entry name" value="METHYL-ACCEPTING CHEMOTAXIS PROTEIN MCPB"/>
    <property type="match status" value="1"/>
</dbReference>
<dbReference type="PATRIC" id="fig|706570.3.peg.1323"/>
<name>A0A0B3C216_9PSED</name>
<dbReference type="Pfam" id="PF00015">
    <property type="entry name" value="MCPsignal"/>
    <property type="match status" value="1"/>
</dbReference>
<dbReference type="STRING" id="706570.PT85_05775"/>
<keyword evidence="7 9" id="KW-0807">Transducer</keyword>
<dbReference type="GO" id="GO:0007165">
    <property type="term" value="P:signal transduction"/>
    <property type="evidence" value="ECO:0007669"/>
    <property type="project" value="UniProtKB-KW"/>
</dbReference>
<feature type="transmembrane region" description="Helical" evidence="10">
    <location>
        <begin position="12"/>
        <end position="32"/>
    </location>
</feature>
<dbReference type="PROSITE" id="PS50885">
    <property type="entry name" value="HAMP"/>
    <property type="match status" value="1"/>
</dbReference>
<dbReference type="InterPro" id="IPR004090">
    <property type="entry name" value="Chemotax_Me-accpt_rcpt"/>
</dbReference>
<evidence type="ECO:0000313" key="15">
    <source>
        <dbReference type="Proteomes" id="UP000030980"/>
    </source>
</evidence>
<evidence type="ECO:0000313" key="16">
    <source>
        <dbReference type="Proteomes" id="UP000186079"/>
    </source>
</evidence>
<evidence type="ECO:0000256" key="1">
    <source>
        <dbReference type="ARBA" id="ARBA00004651"/>
    </source>
</evidence>
<dbReference type="InterPro" id="IPR024478">
    <property type="entry name" value="HlyB_4HB_MCP"/>
</dbReference>
<evidence type="ECO:0000313" key="13">
    <source>
        <dbReference type="EMBL" id="KHO65567.1"/>
    </source>
</evidence>
<evidence type="ECO:0000256" key="2">
    <source>
        <dbReference type="ARBA" id="ARBA00022475"/>
    </source>
</evidence>
<evidence type="ECO:0000256" key="9">
    <source>
        <dbReference type="PROSITE-ProRule" id="PRU00284"/>
    </source>
</evidence>
<organism evidence="13 15">
    <name type="scientific">Pseudomonas flexibilis</name>
    <dbReference type="NCBI Taxonomy" id="706570"/>
    <lineage>
        <taxon>Bacteria</taxon>
        <taxon>Pseudomonadati</taxon>
        <taxon>Pseudomonadota</taxon>
        <taxon>Gammaproteobacteria</taxon>
        <taxon>Pseudomonadales</taxon>
        <taxon>Pseudomonadaceae</taxon>
        <taxon>Pseudomonas</taxon>
    </lineage>
</organism>
<dbReference type="SMART" id="SM00304">
    <property type="entry name" value="HAMP"/>
    <property type="match status" value="2"/>
</dbReference>
<keyword evidence="6 10" id="KW-0472">Membrane</keyword>
<evidence type="ECO:0000256" key="7">
    <source>
        <dbReference type="ARBA" id="ARBA00023224"/>
    </source>
</evidence>
<dbReference type="PRINTS" id="PR00260">
    <property type="entry name" value="CHEMTRNSDUCR"/>
</dbReference>
<keyword evidence="2" id="KW-1003">Cell membrane</keyword>
<evidence type="ECO:0000313" key="14">
    <source>
        <dbReference type="EMBL" id="SIQ51274.1"/>
    </source>
</evidence>
<dbReference type="Proteomes" id="UP000186079">
    <property type="component" value="Unassembled WGS sequence"/>
</dbReference>
<dbReference type="Proteomes" id="UP000030980">
    <property type="component" value="Unassembled WGS sequence"/>
</dbReference>
<accession>A0A0B2DA97</accession>
<dbReference type="EMBL" id="JTAK01000002">
    <property type="protein sequence ID" value="KHO65567.1"/>
    <property type="molecule type" value="Genomic_DNA"/>
</dbReference>
<dbReference type="GO" id="GO:0005886">
    <property type="term" value="C:plasma membrane"/>
    <property type="evidence" value="ECO:0007669"/>
    <property type="project" value="UniProtKB-SubCell"/>
</dbReference>
<dbReference type="GO" id="GO:0006935">
    <property type="term" value="P:chemotaxis"/>
    <property type="evidence" value="ECO:0007669"/>
    <property type="project" value="InterPro"/>
</dbReference>
<proteinExistence type="inferred from homology"/>
<feature type="domain" description="HAMP" evidence="12">
    <location>
        <begin position="210"/>
        <end position="262"/>
    </location>
</feature>
<dbReference type="PROSITE" id="PS50111">
    <property type="entry name" value="CHEMOTAXIS_TRANSDUC_2"/>
    <property type="match status" value="1"/>
</dbReference>
<dbReference type="OrthoDB" id="2489132at2"/>
<dbReference type="SUPFAM" id="SSF58104">
    <property type="entry name" value="Methyl-accepting chemotaxis protein (MCP) signaling domain"/>
    <property type="match status" value="1"/>
</dbReference>
<keyword evidence="15" id="KW-1185">Reference proteome</keyword>
<evidence type="ECO:0000256" key="10">
    <source>
        <dbReference type="SAM" id="Phobius"/>
    </source>
</evidence>
<evidence type="ECO:0000256" key="8">
    <source>
        <dbReference type="ARBA" id="ARBA00029447"/>
    </source>
</evidence>
<evidence type="ECO:0000256" key="5">
    <source>
        <dbReference type="ARBA" id="ARBA00022989"/>
    </source>
</evidence>
<reference evidence="13 15" key="1">
    <citation type="submission" date="2014-11" db="EMBL/GenBank/DDBJ databases">
        <title>Genome sequence of Pseudomonas tuomuerensis JCM 14085.</title>
        <authorList>
            <person name="Shin S.-K."/>
            <person name="Yi H."/>
        </authorList>
    </citation>
    <scope>NUCLEOTIDE SEQUENCE [LARGE SCALE GENOMIC DNA]</scope>
    <source>
        <strain evidence="13 15">JCM 14085</strain>
    </source>
</reference>
<feature type="domain" description="Methyl-accepting transducer" evidence="11">
    <location>
        <begin position="267"/>
        <end position="503"/>
    </location>
</feature>
<dbReference type="AlphaFoldDB" id="A0A0B3C216"/>